<evidence type="ECO:0000313" key="2">
    <source>
        <dbReference type="EMBL" id="KAK7544093.1"/>
    </source>
</evidence>
<name>A0ABR1M889_9PEZI</name>
<dbReference type="Proteomes" id="UP001360953">
    <property type="component" value="Unassembled WGS sequence"/>
</dbReference>
<keyword evidence="3" id="KW-1185">Reference proteome</keyword>
<dbReference type="GeneID" id="92031491"/>
<protein>
    <submittedName>
        <fullName evidence="2">Uncharacterized protein</fullName>
    </submittedName>
</protein>
<feature type="region of interest" description="Disordered" evidence="1">
    <location>
        <begin position="56"/>
        <end position="85"/>
    </location>
</feature>
<organism evidence="2 3">
    <name type="scientific">Phyllosticta citribraziliensis</name>
    <dbReference type="NCBI Taxonomy" id="989973"/>
    <lineage>
        <taxon>Eukaryota</taxon>
        <taxon>Fungi</taxon>
        <taxon>Dikarya</taxon>
        <taxon>Ascomycota</taxon>
        <taxon>Pezizomycotina</taxon>
        <taxon>Dothideomycetes</taxon>
        <taxon>Dothideomycetes incertae sedis</taxon>
        <taxon>Botryosphaeriales</taxon>
        <taxon>Phyllostictaceae</taxon>
        <taxon>Phyllosticta</taxon>
    </lineage>
</organism>
<proteinExistence type="predicted"/>
<feature type="compositionally biased region" description="Pro residues" evidence="1">
    <location>
        <begin position="62"/>
        <end position="74"/>
    </location>
</feature>
<accession>A0ABR1M889</accession>
<sequence>MLLRAEVLIASLRLLGVCSSAMLYRVHLLSPSYLSTTRTNSCDCLSFTAYSAVPGTQSLPSTPSPPPRTRPLPPHSKLSSLVPESRPQYPSPISLCTRLPFPVSAEWWLLLLEGKEKKEDGLKVEDDALPVLDVVVEGPWEGETWKTLRSQERVRWRREVLGAAVPAAGVVELAEGVGDGMVCWKDKMMS</sequence>
<gene>
    <name evidence="2" type="ORF">J3D65DRAFT_608503</name>
</gene>
<reference evidence="2 3" key="1">
    <citation type="submission" date="2024-04" db="EMBL/GenBank/DDBJ databases">
        <title>Phyllosticta paracitricarpa is synonymous to the EU quarantine fungus P. citricarpa based on phylogenomic analyses.</title>
        <authorList>
            <consortium name="Lawrence Berkeley National Laboratory"/>
            <person name="Van ingen-buijs V.A."/>
            <person name="Van westerhoven A.C."/>
            <person name="Haridas S."/>
            <person name="Skiadas P."/>
            <person name="Martin F."/>
            <person name="Groenewald J.Z."/>
            <person name="Crous P.W."/>
            <person name="Seidl M.F."/>
        </authorList>
    </citation>
    <scope>NUCLEOTIDE SEQUENCE [LARGE SCALE GENOMIC DNA]</scope>
    <source>
        <strain evidence="2 3">CPC 17464</strain>
    </source>
</reference>
<comment type="caution">
    <text evidence="2">The sequence shown here is derived from an EMBL/GenBank/DDBJ whole genome shotgun (WGS) entry which is preliminary data.</text>
</comment>
<evidence type="ECO:0000256" key="1">
    <source>
        <dbReference type="SAM" id="MobiDB-lite"/>
    </source>
</evidence>
<dbReference type="EMBL" id="JBBPEH010000001">
    <property type="protein sequence ID" value="KAK7544093.1"/>
    <property type="molecule type" value="Genomic_DNA"/>
</dbReference>
<dbReference type="RefSeq" id="XP_066659328.1">
    <property type="nucleotide sequence ID" value="XM_066798585.1"/>
</dbReference>
<evidence type="ECO:0000313" key="3">
    <source>
        <dbReference type="Proteomes" id="UP001360953"/>
    </source>
</evidence>